<evidence type="ECO:0000256" key="1">
    <source>
        <dbReference type="SAM" id="Phobius"/>
    </source>
</evidence>
<evidence type="ECO:0000313" key="3">
    <source>
        <dbReference type="Proteomes" id="UP001175227"/>
    </source>
</evidence>
<protein>
    <submittedName>
        <fullName evidence="2">Uncharacterized protein</fullName>
    </submittedName>
</protein>
<keyword evidence="1" id="KW-1133">Transmembrane helix</keyword>
<accession>A0AA39NL25</accession>
<keyword evidence="3" id="KW-1185">Reference proteome</keyword>
<dbReference type="EMBL" id="JAUEPR010000073">
    <property type="protein sequence ID" value="KAK0467582.1"/>
    <property type="molecule type" value="Genomic_DNA"/>
</dbReference>
<feature type="transmembrane region" description="Helical" evidence="1">
    <location>
        <begin position="57"/>
        <end position="77"/>
    </location>
</feature>
<gene>
    <name evidence="2" type="ORF">IW261DRAFT_1058265</name>
</gene>
<dbReference type="AlphaFoldDB" id="A0AA39NL25"/>
<evidence type="ECO:0000313" key="2">
    <source>
        <dbReference type="EMBL" id="KAK0467582.1"/>
    </source>
</evidence>
<dbReference type="Proteomes" id="UP001175227">
    <property type="component" value="Unassembled WGS sequence"/>
</dbReference>
<sequence length="112" mass="13283">MLPLRMARRSRARLPFRIGECDQNSVRYPSLLLLPWRRRLQAPSSSGHFPTSHPLTFIHQSIFVTFHLVIIALRHYAFHIMHAAYFTWHISFCFSYFRIFISPILHRSVCSV</sequence>
<proteinExistence type="predicted"/>
<comment type="caution">
    <text evidence="2">The sequence shown here is derived from an EMBL/GenBank/DDBJ whole genome shotgun (WGS) entry which is preliminary data.</text>
</comment>
<keyword evidence="1" id="KW-0812">Transmembrane</keyword>
<organism evidence="2 3">
    <name type="scientific">Armillaria novae-zelandiae</name>
    <dbReference type="NCBI Taxonomy" id="153914"/>
    <lineage>
        <taxon>Eukaryota</taxon>
        <taxon>Fungi</taxon>
        <taxon>Dikarya</taxon>
        <taxon>Basidiomycota</taxon>
        <taxon>Agaricomycotina</taxon>
        <taxon>Agaricomycetes</taxon>
        <taxon>Agaricomycetidae</taxon>
        <taxon>Agaricales</taxon>
        <taxon>Marasmiineae</taxon>
        <taxon>Physalacriaceae</taxon>
        <taxon>Armillaria</taxon>
    </lineage>
</organism>
<name>A0AA39NL25_9AGAR</name>
<reference evidence="2" key="1">
    <citation type="submission" date="2023-06" db="EMBL/GenBank/DDBJ databases">
        <authorList>
            <consortium name="Lawrence Berkeley National Laboratory"/>
            <person name="Ahrendt S."/>
            <person name="Sahu N."/>
            <person name="Indic B."/>
            <person name="Wong-Bajracharya J."/>
            <person name="Merenyi Z."/>
            <person name="Ke H.-M."/>
            <person name="Monk M."/>
            <person name="Kocsube S."/>
            <person name="Drula E."/>
            <person name="Lipzen A."/>
            <person name="Balint B."/>
            <person name="Henrissat B."/>
            <person name="Andreopoulos B."/>
            <person name="Martin F.M."/>
            <person name="Harder C.B."/>
            <person name="Rigling D."/>
            <person name="Ford K.L."/>
            <person name="Foster G.D."/>
            <person name="Pangilinan J."/>
            <person name="Papanicolaou A."/>
            <person name="Barry K."/>
            <person name="LaButti K."/>
            <person name="Viragh M."/>
            <person name="Koriabine M."/>
            <person name="Yan M."/>
            <person name="Riley R."/>
            <person name="Champramary S."/>
            <person name="Plett K.L."/>
            <person name="Tsai I.J."/>
            <person name="Slot J."/>
            <person name="Sipos G."/>
            <person name="Plett J."/>
            <person name="Nagy L.G."/>
            <person name="Grigoriev I.V."/>
        </authorList>
    </citation>
    <scope>NUCLEOTIDE SEQUENCE</scope>
    <source>
        <strain evidence="2">ICMP 16352</strain>
    </source>
</reference>
<feature type="transmembrane region" description="Helical" evidence="1">
    <location>
        <begin position="83"/>
        <end position="101"/>
    </location>
</feature>
<keyword evidence="1" id="KW-0472">Membrane</keyword>